<name>A0A6J5NCS9_9CAUD</name>
<evidence type="ECO:0000313" key="1">
    <source>
        <dbReference type="EMBL" id="CAB4156637.1"/>
    </source>
</evidence>
<protein>
    <submittedName>
        <fullName evidence="1">Uncharacterized protein</fullName>
    </submittedName>
</protein>
<dbReference type="EMBL" id="LR796637">
    <property type="protein sequence ID" value="CAB4156637.1"/>
    <property type="molecule type" value="Genomic_DNA"/>
</dbReference>
<sequence>MSHWAEVKEIDGQLIVQRVLVGNNNEPDEGEAFMNSLGGTWVKTSFSGSIRKNFAGPGYIYDPVRDAFLTPKITCHETVTLDEETCRWKCLDSSHTETGVE</sequence>
<proteinExistence type="predicted"/>
<reference evidence="1" key="1">
    <citation type="submission" date="2020-04" db="EMBL/GenBank/DDBJ databases">
        <authorList>
            <person name="Chiriac C."/>
            <person name="Salcher M."/>
            <person name="Ghai R."/>
            <person name="Kavagutti S V."/>
        </authorList>
    </citation>
    <scope>NUCLEOTIDE SEQUENCE</scope>
</reference>
<accession>A0A6J5NCS9</accession>
<organism evidence="1">
    <name type="scientific">uncultured Caudovirales phage</name>
    <dbReference type="NCBI Taxonomy" id="2100421"/>
    <lineage>
        <taxon>Viruses</taxon>
        <taxon>Duplodnaviria</taxon>
        <taxon>Heunggongvirae</taxon>
        <taxon>Uroviricota</taxon>
        <taxon>Caudoviricetes</taxon>
        <taxon>Peduoviridae</taxon>
        <taxon>Maltschvirus</taxon>
        <taxon>Maltschvirus maltsch</taxon>
    </lineage>
</organism>
<gene>
    <name evidence="1" type="ORF">UFOVP655_85</name>
</gene>